<feature type="compositionally biased region" description="Low complexity" evidence="5">
    <location>
        <begin position="1"/>
        <end position="23"/>
    </location>
</feature>
<dbReference type="STRING" id="564608.C1MWY3"/>
<evidence type="ECO:0000256" key="5">
    <source>
        <dbReference type="SAM" id="MobiDB-lite"/>
    </source>
</evidence>
<comment type="subcellular location">
    <subcellularLocation>
        <location evidence="1">Nucleus</location>
        <location evidence="1">Nucleolus</location>
    </subcellularLocation>
</comment>
<name>C1MWY3_MICPC</name>
<dbReference type="PANTHER" id="PTHR14577:SF0">
    <property type="entry name" value="NUCLEOLAR PROTEIN 12"/>
    <property type="match status" value="1"/>
</dbReference>
<proteinExistence type="inferred from homology"/>
<dbReference type="PANTHER" id="PTHR14577">
    <property type="entry name" value="NUCLEOLAR PROTEIN 12"/>
    <property type="match status" value="1"/>
</dbReference>
<comment type="similarity">
    <text evidence="2">Belongs to the RRP17 family.</text>
</comment>
<accession>C1MWY3</accession>
<feature type="compositionally biased region" description="Basic and acidic residues" evidence="5">
    <location>
        <begin position="86"/>
        <end position="113"/>
    </location>
</feature>
<dbReference type="AlphaFoldDB" id="C1MWY3"/>
<feature type="compositionally biased region" description="Basic residues" evidence="5">
    <location>
        <begin position="74"/>
        <end position="83"/>
    </location>
</feature>
<keyword evidence="4" id="KW-0539">Nucleus</keyword>
<dbReference type="EMBL" id="GG663741">
    <property type="protein sequence ID" value="EEH55663.1"/>
    <property type="molecule type" value="Genomic_DNA"/>
</dbReference>
<keyword evidence="7" id="KW-1185">Reference proteome</keyword>
<dbReference type="RefSeq" id="XP_003059711.1">
    <property type="nucleotide sequence ID" value="XM_003059665.1"/>
</dbReference>
<organism evidence="7">
    <name type="scientific">Micromonas pusilla (strain CCMP1545)</name>
    <name type="common">Picoplanktonic green alga</name>
    <dbReference type="NCBI Taxonomy" id="564608"/>
    <lineage>
        <taxon>Eukaryota</taxon>
        <taxon>Viridiplantae</taxon>
        <taxon>Chlorophyta</taxon>
        <taxon>Mamiellophyceae</taxon>
        <taxon>Mamiellales</taxon>
        <taxon>Mamiellaceae</taxon>
        <taxon>Micromonas</taxon>
    </lineage>
</organism>
<evidence type="ECO:0000256" key="4">
    <source>
        <dbReference type="ARBA" id="ARBA00023242"/>
    </source>
</evidence>
<feature type="region of interest" description="Disordered" evidence="5">
    <location>
        <begin position="74"/>
        <end position="132"/>
    </location>
</feature>
<sequence length="148" mass="16078">MGKTTAAKKPFGKKAPFGTTKGAFGKEGKGGAKGKGKGGRPLAKMECGQEKTKRGGEAVFDDNVRRDWVTGYGKRKTQRRKYAVKQAEEKARKERLQERKERREEFRKTHGLTDDAGGGDGDSKPAGAVDTEVVEYDSGVTVIVEGID</sequence>
<protein>
    <submittedName>
        <fullName evidence="6">Predicted protein</fullName>
    </submittedName>
</protein>
<dbReference type="GO" id="GO:0019843">
    <property type="term" value="F:rRNA binding"/>
    <property type="evidence" value="ECO:0007669"/>
    <property type="project" value="TreeGrafter"/>
</dbReference>
<gene>
    <name evidence="6" type="ORF">MICPUCDRAFT_65335</name>
</gene>
<evidence type="ECO:0000256" key="3">
    <source>
        <dbReference type="ARBA" id="ARBA00023054"/>
    </source>
</evidence>
<dbReference type="KEGG" id="mpp:MICPUCDRAFT_65335"/>
<evidence type="ECO:0000313" key="6">
    <source>
        <dbReference type="EMBL" id="EEH55663.1"/>
    </source>
</evidence>
<reference evidence="6 7" key="1">
    <citation type="journal article" date="2009" name="Science">
        <title>Green evolution and dynamic adaptations revealed by genomes of the marine picoeukaryotes Micromonas.</title>
        <authorList>
            <person name="Worden A.Z."/>
            <person name="Lee J.H."/>
            <person name="Mock T."/>
            <person name="Rouze P."/>
            <person name="Simmons M.P."/>
            <person name="Aerts A.L."/>
            <person name="Allen A.E."/>
            <person name="Cuvelier M.L."/>
            <person name="Derelle E."/>
            <person name="Everett M.V."/>
            <person name="Foulon E."/>
            <person name="Grimwood J."/>
            <person name="Gundlach H."/>
            <person name="Henrissat B."/>
            <person name="Napoli C."/>
            <person name="McDonald S.M."/>
            <person name="Parker M.S."/>
            <person name="Rombauts S."/>
            <person name="Salamov A."/>
            <person name="Von Dassow P."/>
            <person name="Badger J.H."/>
            <person name="Coutinho P.M."/>
            <person name="Demir E."/>
            <person name="Dubchak I."/>
            <person name="Gentemann C."/>
            <person name="Eikrem W."/>
            <person name="Gready J.E."/>
            <person name="John U."/>
            <person name="Lanier W."/>
            <person name="Lindquist E.A."/>
            <person name="Lucas S."/>
            <person name="Mayer K.F."/>
            <person name="Moreau H."/>
            <person name="Not F."/>
            <person name="Otillar R."/>
            <person name="Panaud O."/>
            <person name="Pangilinan J."/>
            <person name="Paulsen I."/>
            <person name="Piegu B."/>
            <person name="Poliakov A."/>
            <person name="Robbens S."/>
            <person name="Schmutz J."/>
            <person name="Toulza E."/>
            <person name="Wyss T."/>
            <person name="Zelensky A."/>
            <person name="Zhou K."/>
            <person name="Armbrust E.V."/>
            <person name="Bhattacharya D."/>
            <person name="Goodenough U.W."/>
            <person name="Van de Peer Y."/>
            <person name="Grigoriev I.V."/>
        </authorList>
    </citation>
    <scope>NUCLEOTIDE SEQUENCE [LARGE SCALE GENOMIC DNA]</scope>
    <source>
        <strain evidence="6 7">CCMP1545</strain>
    </source>
</reference>
<dbReference type="InterPro" id="IPR019186">
    <property type="entry name" value="Nucleolar_protein_12"/>
</dbReference>
<dbReference type="GO" id="GO:0005730">
    <property type="term" value="C:nucleolus"/>
    <property type="evidence" value="ECO:0007669"/>
    <property type="project" value="UniProtKB-SubCell"/>
</dbReference>
<dbReference type="Pfam" id="PF09805">
    <property type="entry name" value="Nop25"/>
    <property type="match status" value="1"/>
</dbReference>
<evidence type="ECO:0000313" key="7">
    <source>
        <dbReference type="Proteomes" id="UP000001876"/>
    </source>
</evidence>
<dbReference type="OrthoDB" id="551633at2759"/>
<feature type="region of interest" description="Disordered" evidence="5">
    <location>
        <begin position="1"/>
        <end position="55"/>
    </location>
</feature>
<dbReference type="GeneID" id="9685440"/>
<dbReference type="Proteomes" id="UP000001876">
    <property type="component" value="Unassembled WGS sequence"/>
</dbReference>
<dbReference type="OMA" id="PLAKMEC"/>
<evidence type="ECO:0000256" key="2">
    <source>
        <dbReference type="ARBA" id="ARBA00007175"/>
    </source>
</evidence>
<keyword evidence="3" id="KW-0175">Coiled coil</keyword>
<dbReference type="eggNOG" id="ENOG502SDAS">
    <property type="taxonomic scope" value="Eukaryota"/>
</dbReference>
<evidence type="ECO:0000256" key="1">
    <source>
        <dbReference type="ARBA" id="ARBA00004604"/>
    </source>
</evidence>